<evidence type="ECO:0000313" key="2">
    <source>
        <dbReference type="Proteomes" id="UP000188342"/>
    </source>
</evidence>
<reference evidence="1 2" key="1">
    <citation type="submission" date="2017-02" db="EMBL/GenBank/DDBJ databases">
        <authorList>
            <person name="Peterson S.W."/>
        </authorList>
    </citation>
    <scope>NUCLEOTIDE SEQUENCE [LARGE SCALE GENOMIC DNA]</scope>
    <source>
        <strain evidence="1 2">LSP_Lj1</strain>
    </source>
</reference>
<dbReference type="AlphaFoldDB" id="A0A1R4J9L3"/>
<keyword evidence="2" id="KW-1185">Reference proteome</keyword>
<name>A0A1R4J9L3_9ACTN</name>
<dbReference type="STRING" id="1255658.FM114_06130"/>
<sequence>MSETTPSETTEARLCPCGCGKPAAECTCGPNCGCSCNEPCTCGCDCTTGKCTCGSECECGCNEARPEAEAKAKEGGCCCGDK</sequence>
<dbReference type="RefSeq" id="WP_094764294.1">
    <property type="nucleotide sequence ID" value="NZ_FUKQ01000024.1"/>
</dbReference>
<organism evidence="1 2">
    <name type="scientific">Luteococcus japonicus LSP_Lj1</name>
    <dbReference type="NCBI Taxonomy" id="1255658"/>
    <lineage>
        <taxon>Bacteria</taxon>
        <taxon>Bacillati</taxon>
        <taxon>Actinomycetota</taxon>
        <taxon>Actinomycetes</taxon>
        <taxon>Propionibacteriales</taxon>
        <taxon>Propionibacteriaceae</taxon>
        <taxon>Luteococcus</taxon>
    </lineage>
</organism>
<proteinExistence type="predicted"/>
<evidence type="ECO:0000313" key="1">
    <source>
        <dbReference type="EMBL" id="SJN28373.1"/>
    </source>
</evidence>
<protein>
    <submittedName>
        <fullName evidence="1">Uncharacterized protein</fullName>
    </submittedName>
</protein>
<accession>A0A1R4J9L3</accession>
<gene>
    <name evidence="1" type="ORF">FM114_06130</name>
</gene>
<dbReference type="Proteomes" id="UP000188342">
    <property type="component" value="Unassembled WGS sequence"/>
</dbReference>
<dbReference type="EMBL" id="FUKQ01000024">
    <property type="protein sequence ID" value="SJN28373.1"/>
    <property type="molecule type" value="Genomic_DNA"/>
</dbReference>